<dbReference type="Pfam" id="PF01134">
    <property type="entry name" value="GIDA"/>
    <property type="match status" value="1"/>
</dbReference>
<dbReference type="SUPFAM" id="SSF51905">
    <property type="entry name" value="FAD/NAD(P)-binding domain"/>
    <property type="match status" value="1"/>
</dbReference>
<evidence type="ECO:0000256" key="7">
    <source>
        <dbReference type="ARBA" id="ARBA00022694"/>
    </source>
</evidence>
<dbReference type="PATRIC" id="fig|1094489.3.peg.637"/>
<dbReference type="PANTHER" id="PTHR11806">
    <property type="entry name" value="GLUCOSE INHIBITED DIVISION PROTEIN A"/>
    <property type="match status" value="1"/>
</dbReference>
<keyword evidence="5 11" id="KW-0285">Flavoprotein</keyword>
<gene>
    <name evidence="13" type="primary">gidA1</name>
    <name evidence="11" type="synonym">trmFO</name>
    <name evidence="13" type="ordered locus">BAnh1_05150</name>
</gene>
<evidence type="ECO:0000256" key="9">
    <source>
        <dbReference type="ARBA" id="ARBA00022857"/>
    </source>
</evidence>
<dbReference type="STRING" id="1094489.BAnh1_05150"/>
<feature type="domain" description="MnmG N-terminal" evidence="12">
    <location>
        <begin position="9"/>
        <end position="377"/>
    </location>
</feature>
<dbReference type="InterPro" id="IPR036188">
    <property type="entry name" value="FAD/NAD-bd_sf"/>
</dbReference>
<organism evidence="13 14">
    <name type="scientific">Bartonella australis (strain Aust/NH1)</name>
    <dbReference type="NCBI Taxonomy" id="1094489"/>
    <lineage>
        <taxon>Bacteria</taxon>
        <taxon>Pseudomonadati</taxon>
        <taxon>Pseudomonadota</taxon>
        <taxon>Alphaproteobacteria</taxon>
        <taxon>Hyphomicrobiales</taxon>
        <taxon>Bartonellaceae</taxon>
        <taxon>Bartonella</taxon>
    </lineage>
</organism>
<evidence type="ECO:0000256" key="4">
    <source>
        <dbReference type="ARBA" id="ARBA00022603"/>
    </source>
</evidence>
<evidence type="ECO:0000256" key="11">
    <source>
        <dbReference type="HAMAP-Rule" id="MF_01037"/>
    </source>
</evidence>
<evidence type="ECO:0000313" key="14">
    <source>
        <dbReference type="Proteomes" id="UP000011729"/>
    </source>
</evidence>
<sequence length="474" mass="52736">MLNELNTPIHIIGGGLAGSEASWQIAQSGIPVILYEMRPEKKSDAHKTKKLAELVCSNSFRSDDSSANAVGLLHAEMRLAESLIMKAADANKVPAGSALAVDRDRFSQTVTEALENHPLITIKREEVRDFPENWRNVIVATGPLTSSTLTQAIQVITGTKALSFFDAIAPIIHTDSINMDICWYQSRYDKIGPEGTGKDYLNCPLNKQQYESFVQALRSGEKTEFREFESTPYFDGCLPIEIMAERGFETLRYGPMKPTGLTNAHNPAVKAYAVVQLRQDNQLGTLYNMVGFQTKLKYGEQIRIFRTIPGLEQAEFARFGGMHRNTYLNSPIILDKTLRLKQKPQLRFAGQITGCEGYVESSAIGLLAGRFAAAEYNRTRPSLPPLTTAFGALLNHITGGHIVTEEAGGQSFQPMNINFGLFPPIDFTDHLKQRLSSKERKLAKKQAITARALNDCIQWLKNGKRNDPKTDHYP</sequence>
<evidence type="ECO:0000313" key="13">
    <source>
        <dbReference type="EMBL" id="AGF74394.1"/>
    </source>
</evidence>
<dbReference type="GO" id="GO:0047151">
    <property type="term" value="F:tRNA (uracil(54)-C5)-methyltransferase activity, 5,10-methylenetetrahydrofolate-dependent"/>
    <property type="evidence" value="ECO:0007669"/>
    <property type="project" value="UniProtKB-UniRule"/>
</dbReference>
<name>M1N3A0_BARAA</name>
<evidence type="ECO:0000256" key="2">
    <source>
        <dbReference type="ARBA" id="ARBA00003717"/>
    </source>
</evidence>
<keyword evidence="10 11" id="KW-0520">NAD</keyword>
<dbReference type="InterPro" id="IPR002218">
    <property type="entry name" value="MnmG-rel"/>
</dbReference>
<keyword evidence="4 11" id="KW-0489">Methyltransferase</keyword>
<dbReference type="GO" id="GO:0050660">
    <property type="term" value="F:flavin adenine dinucleotide binding"/>
    <property type="evidence" value="ECO:0007669"/>
    <property type="project" value="UniProtKB-UniRule"/>
</dbReference>
<evidence type="ECO:0000256" key="1">
    <source>
        <dbReference type="ARBA" id="ARBA00001974"/>
    </source>
</evidence>
<dbReference type="RefSeq" id="WP_015397902.1">
    <property type="nucleotide sequence ID" value="NC_020300.1"/>
</dbReference>
<comment type="function">
    <text evidence="2">NAD-binding protein involved in the addition of a carboxymethylaminomethyl (cmnm) group at the wobble position (U34) of certain tRNAs, forming tRNA-cmnm(5)s(2)U34.</text>
</comment>
<dbReference type="PANTHER" id="PTHR11806:SF2">
    <property type="entry name" value="METHYLENETETRAHYDROFOLATE--TRNA-(URACIL-5-)-METHYLTRANSFERASE TRMFO"/>
    <property type="match status" value="1"/>
</dbReference>
<dbReference type="AlphaFoldDB" id="M1N3A0"/>
<dbReference type="HAMAP" id="MF_01037">
    <property type="entry name" value="TrmFO"/>
    <property type="match status" value="1"/>
</dbReference>
<comment type="similarity">
    <text evidence="11">Belongs to the MnmG family. TrmFO subfamily.</text>
</comment>
<dbReference type="OrthoDB" id="9803114at2"/>
<keyword evidence="9 11" id="KW-0521">NADP</keyword>
<dbReference type="EMBL" id="CP003123">
    <property type="protein sequence ID" value="AGF74394.1"/>
    <property type="molecule type" value="Genomic_DNA"/>
</dbReference>
<dbReference type="GO" id="GO:0030488">
    <property type="term" value="P:tRNA methylation"/>
    <property type="evidence" value="ECO:0007669"/>
    <property type="project" value="TreeGrafter"/>
</dbReference>
<dbReference type="InterPro" id="IPR020595">
    <property type="entry name" value="MnmG-rel_CS"/>
</dbReference>
<dbReference type="InterPro" id="IPR040131">
    <property type="entry name" value="MnmG_N"/>
</dbReference>
<dbReference type="GO" id="GO:0005829">
    <property type="term" value="C:cytosol"/>
    <property type="evidence" value="ECO:0007669"/>
    <property type="project" value="TreeGrafter"/>
</dbReference>
<protein>
    <recommendedName>
        <fullName evidence="11">Methylenetetrahydrofolate--tRNA-(uracil-5-)-methyltransferase TrmFO</fullName>
        <ecNumber evidence="11">2.1.1.74</ecNumber>
    </recommendedName>
    <alternativeName>
        <fullName evidence="11">Folate-dependent tRNA (uracil-5-)-methyltransferase</fullName>
    </alternativeName>
    <alternativeName>
        <fullName evidence="11">Folate-dependent tRNA(M-5-U54)-methyltransferase</fullName>
    </alternativeName>
</protein>
<feature type="binding site" evidence="11">
    <location>
        <begin position="13"/>
        <end position="18"/>
    </location>
    <ligand>
        <name>FAD</name>
        <dbReference type="ChEBI" id="CHEBI:57692"/>
    </ligand>
</feature>
<dbReference type="eggNOG" id="COG1206">
    <property type="taxonomic scope" value="Bacteria"/>
</dbReference>
<comment type="catalytic activity">
    <reaction evidence="11">
        <text>uridine(54) in tRNA + (6R)-5,10-methylene-5,6,7,8-tetrahydrofolate + NADPH + H(+) = 5-methyluridine(54) in tRNA + (6S)-5,6,7,8-tetrahydrofolate + NADP(+)</text>
        <dbReference type="Rhea" id="RHEA:62372"/>
        <dbReference type="Rhea" id="RHEA-COMP:10167"/>
        <dbReference type="Rhea" id="RHEA-COMP:10193"/>
        <dbReference type="ChEBI" id="CHEBI:15378"/>
        <dbReference type="ChEBI" id="CHEBI:15636"/>
        <dbReference type="ChEBI" id="CHEBI:57453"/>
        <dbReference type="ChEBI" id="CHEBI:57783"/>
        <dbReference type="ChEBI" id="CHEBI:58349"/>
        <dbReference type="ChEBI" id="CHEBI:65315"/>
        <dbReference type="ChEBI" id="CHEBI:74447"/>
        <dbReference type="EC" id="2.1.1.74"/>
    </reaction>
</comment>
<comment type="subcellular location">
    <subcellularLocation>
        <location evidence="11">Cytoplasm</location>
    </subcellularLocation>
</comment>
<comment type="function">
    <text evidence="11">Catalyzes the folate-dependent formation of 5-methyl-uridine at position 54 (M-5-U54) in all tRNAs.</text>
</comment>
<dbReference type="InterPro" id="IPR004417">
    <property type="entry name" value="TrmFO"/>
</dbReference>
<proteinExistence type="inferred from homology"/>
<accession>M1N3A0</accession>
<keyword evidence="8 11" id="KW-0274">FAD</keyword>
<dbReference type="NCBIfam" id="TIGR00137">
    <property type="entry name" value="gid_trmFO"/>
    <property type="match status" value="1"/>
</dbReference>
<evidence type="ECO:0000256" key="6">
    <source>
        <dbReference type="ARBA" id="ARBA00022679"/>
    </source>
</evidence>
<evidence type="ECO:0000256" key="10">
    <source>
        <dbReference type="ARBA" id="ARBA00023027"/>
    </source>
</evidence>
<reference evidence="13 14" key="1">
    <citation type="journal article" date="2013" name="PLoS Genet.">
        <title>A gene transfer agent and a dynamic repertoire of secretion systems hold the keys to the explosive radiation of the emerging pathogen Bartonella.</title>
        <authorList>
            <person name="Guy L."/>
            <person name="Nystedt B."/>
            <person name="Toft C."/>
            <person name="Zaremba-Niedzwiedzka K."/>
            <person name="Berglund E.C."/>
            <person name="Granberg F."/>
            <person name="Naslund K."/>
            <person name="Eriksson A.S."/>
            <person name="Andersson S.G."/>
        </authorList>
    </citation>
    <scope>NUCLEOTIDE SEQUENCE [LARGE SCALE GENOMIC DNA]</scope>
    <source>
        <strain evidence="13 14">Aust/NH1</strain>
    </source>
</reference>
<dbReference type="HOGENOM" id="CLU_033057_1_0_5"/>
<evidence type="ECO:0000259" key="12">
    <source>
        <dbReference type="Pfam" id="PF01134"/>
    </source>
</evidence>
<dbReference type="Proteomes" id="UP000011729">
    <property type="component" value="Chromosome"/>
</dbReference>
<dbReference type="Gene3D" id="3.50.50.60">
    <property type="entry name" value="FAD/NAD(P)-binding domain"/>
    <property type="match status" value="2"/>
</dbReference>
<dbReference type="NCBIfam" id="NF003739">
    <property type="entry name" value="PRK05335.1"/>
    <property type="match status" value="1"/>
</dbReference>
<dbReference type="EC" id="2.1.1.74" evidence="11"/>
<keyword evidence="14" id="KW-1185">Reference proteome</keyword>
<evidence type="ECO:0000256" key="8">
    <source>
        <dbReference type="ARBA" id="ARBA00022827"/>
    </source>
</evidence>
<dbReference type="PROSITE" id="PS01281">
    <property type="entry name" value="GIDA_2"/>
    <property type="match status" value="1"/>
</dbReference>
<comment type="cofactor">
    <cofactor evidence="1 11">
        <name>FAD</name>
        <dbReference type="ChEBI" id="CHEBI:57692"/>
    </cofactor>
</comment>
<evidence type="ECO:0000256" key="5">
    <source>
        <dbReference type="ARBA" id="ARBA00022630"/>
    </source>
</evidence>
<evidence type="ECO:0000256" key="3">
    <source>
        <dbReference type="ARBA" id="ARBA00022490"/>
    </source>
</evidence>
<comment type="catalytic activity">
    <reaction evidence="11">
        <text>uridine(54) in tRNA + (6R)-5,10-methylene-5,6,7,8-tetrahydrofolate + NADH + H(+) = 5-methyluridine(54) in tRNA + (6S)-5,6,7,8-tetrahydrofolate + NAD(+)</text>
        <dbReference type="Rhea" id="RHEA:16873"/>
        <dbReference type="Rhea" id="RHEA-COMP:10167"/>
        <dbReference type="Rhea" id="RHEA-COMP:10193"/>
        <dbReference type="ChEBI" id="CHEBI:15378"/>
        <dbReference type="ChEBI" id="CHEBI:15636"/>
        <dbReference type="ChEBI" id="CHEBI:57453"/>
        <dbReference type="ChEBI" id="CHEBI:57540"/>
        <dbReference type="ChEBI" id="CHEBI:57945"/>
        <dbReference type="ChEBI" id="CHEBI:65315"/>
        <dbReference type="ChEBI" id="CHEBI:74447"/>
        <dbReference type="EC" id="2.1.1.74"/>
    </reaction>
</comment>
<dbReference type="KEGG" id="baus:BAnh1_05150"/>
<dbReference type="GO" id="GO:0002098">
    <property type="term" value="P:tRNA wobble uridine modification"/>
    <property type="evidence" value="ECO:0007669"/>
    <property type="project" value="TreeGrafter"/>
</dbReference>
<keyword evidence="7 11" id="KW-0819">tRNA processing</keyword>
<keyword evidence="3 11" id="KW-0963">Cytoplasm</keyword>
<keyword evidence="6 11" id="KW-0808">Transferase</keyword>